<comment type="similarity">
    <text evidence="2">Belongs to the serine/threonine dehydratase family.</text>
</comment>
<dbReference type="InterPro" id="IPR050147">
    <property type="entry name" value="Ser/Thr_Dehydratase"/>
</dbReference>
<dbReference type="EMBL" id="JATAAI010000001">
    <property type="protein sequence ID" value="KAK1749059.1"/>
    <property type="molecule type" value="Genomic_DNA"/>
</dbReference>
<protein>
    <submittedName>
        <fullName evidence="7">Threonine ammonia-lyase</fullName>
        <ecNumber evidence="7">4.3.1.19</ecNumber>
    </submittedName>
</protein>
<dbReference type="AlphaFoldDB" id="A0AAD8YPC3"/>
<dbReference type="GO" id="GO:0009097">
    <property type="term" value="P:isoleucine biosynthetic process"/>
    <property type="evidence" value="ECO:0007669"/>
    <property type="project" value="TreeGrafter"/>
</dbReference>
<organism evidence="7 8">
    <name type="scientific">Skeletonema marinoi</name>
    <dbReference type="NCBI Taxonomy" id="267567"/>
    <lineage>
        <taxon>Eukaryota</taxon>
        <taxon>Sar</taxon>
        <taxon>Stramenopiles</taxon>
        <taxon>Ochrophyta</taxon>
        <taxon>Bacillariophyta</taxon>
        <taxon>Coscinodiscophyceae</taxon>
        <taxon>Thalassiosirophycidae</taxon>
        <taxon>Thalassiosirales</taxon>
        <taxon>Skeletonemataceae</taxon>
        <taxon>Skeletonema</taxon>
        <taxon>Skeletonema marinoi-dohrnii complex</taxon>
    </lineage>
</organism>
<feature type="domain" description="Tryptophan synthase beta chain-like PALP" evidence="6">
    <location>
        <begin position="90"/>
        <end position="388"/>
    </location>
</feature>
<dbReference type="InterPro" id="IPR036052">
    <property type="entry name" value="TrpB-like_PALP_sf"/>
</dbReference>
<dbReference type="CDD" id="cd01562">
    <property type="entry name" value="Thr-dehyd"/>
    <property type="match status" value="1"/>
</dbReference>
<keyword evidence="8" id="KW-1185">Reference proteome</keyword>
<evidence type="ECO:0000256" key="5">
    <source>
        <dbReference type="SAM" id="MobiDB-lite"/>
    </source>
</evidence>
<evidence type="ECO:0000313" key="8">
    <source>
        <dbReference type="Proteomes" id="UP001224775"/>
    </source>
</evidence>
<gene>
    <name evidence="7" type="ORF">QTG54_000998</name>
</gene>
<comment type="caution">
    <text evidence="7">The sequence shown here is derived from an EMBL/GenBank/DDBJ whole genome shotgun (WGS) entry which is preliminary data.</text>
</comment>
<keyword evidence="3" id="KW-0663">Pyridoxal phosphate</keyword>
<dbReference type="GO" id="GO:0006567">
    <property type="term" value="P:L-threonine catabolic process"/>
    <property type="evidence" value="ECO:0007669"/>
    <property type="project" value="TreeGrafter"/>
</dbReference>
<evidence type="ECO:0000256" key="3">
    <source>
        <dbReference type="ARBA" id="ARBA00022898"/>
    </source>
</evidence>
<dbReference type="PANTHER" id="PTHR48078">
    <property type="entry name" value="THREONINE DEHYDRATASE, MITOCHONDRIAL-RELATED"/>
    <property type="match status" value="1"/>
</dbReference>
<proteinExistence type="inferred from homology"/>
<dbReference type="GO" id="GO:0004794">
    <property type="term" value="F:threonine deaminase activity"/>
    <property type="evidence" value="ECO:0007669"/>
    <property type="project" value="UniProtKB-EC"/>
</dbReference>
<feature type="region of interest" description="Disordered" evidence="5">
    <location>
        <begin position="47"/>
        <end position="69"/>
    </location>
</feature>
<dbReference type="EC" id="4.3.1.19" evidence="7"/>
<dbReference type="Proteomes" id="UP001224775">
    <property type="component" value="Unassembled WGS sequence"/>
</dbReference>
<reference evidence="7" key="1">
    <citation type="submission" date="2023-06" db="EMBL/GenBank/DDBJ databases">
        <title>Survivors Of The Sea: Transcriptome response of Skeletonema marinoi to long-term dormancy.</title>
        <authorList>
            <person name="Pinder M.I.M."/>
            <person name="Kourtchenko O."/>
            <person name="Robertson E.K."/>
            <person name="Larsson T."/>
            <person name="Maumus F."/>
            <person name="Osuna-Cruz C.M."/>
            <person name="Vancaester E."/>
            <person name="Stenow R."/>
            <person name="Vandepoele K."/>
            <person name="Ploug H."/>
            <person name="Bruchert V."/>
            <person name="Godhe A."/>
            <person name="Topel M."/>
        </authorList>
    </citation>
    <scope>NUCLEOTIDE SEQUENCE</scope>
    <source>
        <strain evidence="7">R05AC</strain>
    </source>
</reference>
<name>A0AAD8YPC3_9STRA</name>
<evidence type="ECO:0000256" key="1">
    <source>
        <dbReference type="ARBA" id="ARBA00001933"/>
    </source>
</evidence>
<dbReference type="GO" id="GO:0003941">
    <property type="term" value="F:L-serine ammonia-lyase activity"/>
    <property type="evidence" value="ECO:0007669"/>
    <property type="project" value="TreeGrafter"/>
</dbReference>
<dbReference type="Gene3D" id="3.40.50.1100">
    <property type="match status" value="2"/>
</dbReference>
<dbReference type="Gene3D" id="3.30.70.260">
    <property type="match status" value="1"/>
</dbReference>
<dbReference type="PANTHER" id="PTHR48078:SF19">
    <property type="entry name" value="ACT DOMAIN-CONTAINING PROTEIN"/>
    <property type="match status" value="1"/>
</dbReference>
<dbReference type="InterPro" id="IPR001926">
    <property type="entry name" value="TrpB-like_PALP"/>
</dbReference>
<dbReference type="CDD" id="cd04886">
    <property type="entry name" value="ACT_ThrD-II-like"/>
    <property type="match status" value="1"/>
</dbReference>
<dbReference type="InterPro" id="IPR044561">
    <property type="entry name" value="ACT_ThrD-II-like"/>
</dbReference>
<dbReference type="GO" id="GO:0006565">
    <property type="term" value="P:L-serine catabolic process"/>
    <property type="evidence" value="ECO:0007669"/>
    <property type="project" value="TreeGrafter"/>
</dbReference>
<dbReference type="InterPro" id="IPR045865">
    <property type="entry name" value="ACT-like_dom_sf"/>
</dbReference>
<dbReference type="FunFam" id="3.40.50.1100:FF:000007">
    <property type="entry name" value="L-threonine dehydratase catabolic TdcB"/>
    <property type="match status" value="1"/>
</dbReference>
<evidence type="ECO:0000256" key="2">
    <source>
        <dbReference type="ARBA" id="ARBA00010869"/>
    </source>
</evidence>
<dbReference type="Pfam" id="PF00291">
    <property type="entry name" value="PALP"/>
    <property type="match status" value="1"/>
</dbReference>
<sequence length="488" mass="52309">MIRCLLSSAPRAAARCRKWQGVTSQHAARRIVAPQELRAFSGVADDGEEIVDAPPSPPPEAPKRKTSQRDTYLEELPVTFSDISRANVAIRTGVKRTPCIKSFFLSELIGANVFLKTEFQQFTGSFKERGARNAILALLREHGEEYMRKNGVIAASAGNHALALAYHGKDLNVPVTVVMPVVAPLAKVDKCKKFGANIIIHGAHIGEAKEHAEELILSSGLEYVNGYDDPPIIAGAGTIGIEIIEDVPCVDVVVVPVGGAGLIAGIGCAVKTLKPDVKVYGVEPYFAASYTAALKAQMPVSIKVTPTLADGLAVPMVGSHAFEVARHYVDECVLCTEKEVSLAILRLIENEKMVVEGGGATGLAALLPGAQLDRHDLKGKNIVVPLCGGNIDTTVLGRVLERGLAADDRMKNFTATVSDRPGGIGRLTTLLGEHGASIKDMYHERAFLQSNIDFVKVKCVVELQGLEHAKHVHAILEENGYDPVWDGD</sequence>
<evidence type="ECO:0000259" key="6">
    <source>
        <dbReference type="Pfam" id="PF00291"/>
    </source>
</evidence>
<comment type="cofactor">
    <cofactor evidence="1">
        <name>pyridoxal 5'-phosphate</name>
        <dbReference type="ChEBI" id="CHEBI:597326"/>
    </cofactor>
</comment>
<accession>A0AAD8YPC3</accession>
<keyword evidence="4 7" id="KW-0456">Lyase</keyword>
<evidence type="ECO:0000256" key="4">
    <source>
        <dbReference type="ARBA" id="ARBA00023239"/>
    </source>
</evidence>
<dbReference type="SUPFAM" id="SSF55021">
    <property type="entry name" value="ACT-like"/>
    <property type="match status" value="1"/>
</dbReference>
<evidence type="ECO:0000313" key="7">
    <source>
        <dbReference type="EMBL" id="KAK1749059.1"/>
    </source>
</evidence>
<dbReference type="SUPFAM" id="SSF53686">
    <property type="entry name" value="Tryptophan synthase beta subunit-like PLP-dependent enzymes"/>
    <property type="match status" value="1"/>
</dbReference>